<dbReference type="InterPro" id="IPR051917">
    <property type="entry name" value="Transposase-Integrase"/>
</dbReference>
<dbReference type="InterPro" id="IPR012337">
    <property type="entry name" value="RNaseH-like_sf"/>
</dbReference>
<gene>
    <name evidence="5" type="ORF">AD947_14010</name>
    <name evidence="4" type="ORF">ATR01nite_25310</name>
</gene>
<dbReference type="InterPro" id="IPR053392">
    <property type="entry name" value="Transposase_IS30-like"/>
</dbReference>
<protein>
    <submittedName>
        <fullName evidence="5">Transposase</fullName>
    </submittedName>
</protein>
<dbReference type="InterPro" id="IPR036397">
    <property type="entry name" value="RNaseH_sf"/>
</dbReference>
<dbReference type="EMBL" id="BJVR01000036">
    <property type="protein sequence ID" value="GEL51456.1"/>
    <property type="molecule type" value="Genomic_DNA"/>
</dbReference>
<dbReference type="GO" id="GO:0005829">
    <property type="term" value="C:cytosol"/>
    <property type="evidence" value="ECO:0007669"/>
    <property type="project" value="TreeGrafter"/>
</dbReference>
<dbReference type="GO" id="GO:0004803">
    <property type="term" value="F:transposase activity"/>
    <property type="evidence" value="ECO:0007669"/>
    <property type="project" value="InterPro"/>
</dbReference>
<dbReference type="GO" id="GO:0003677">
    <property type="term" value="F:DNA binding"/>
    <property type="evidence" value="ECO:0007669"/>
    <property type="project" value="InterPro"/>
</dbReference>
<comment type="function">
    <text evidence="1">Required for the transposition of the insertion element.</text>
</comment>
<accession>A0A0C9LRS1</accession>
<evidence type="ECO:0000256" key="2">
    <source>
        <dbReference type="ARBA" id="ARBA00006363"/>
    </source>
</evidence>
<dbReference type="SUPFAM" id="SSF53098">
    <property type="entry name" value="Ribonuclease H-like"/>
    <property type="match status" value="1"/>
</dbReference>
<dbReference type="NCBIfam" id="NF033563">
    <property type="entry name" value="transpos_IS30"/>
    <property type="match status" value="1"/>
</dbReference>
<dbReference type="PATRIC" id="fig|104102.11.peg.167"/>
<evidence type="ECO:0000256" key="1">
    <source>
        <dbReference type="ARBA" id="ARBA00002190"/>
    </source>
</evidence>
<dbReference type="Proteomes" id="UP000075411">
    <property type="component" value="Unassembled WGS sequence"/>
</dbReference>
<feature type="domain" description="Integrase catalytic" evidence="3">
    <location>
        <begin position="1"/>
        <end position="82"/>
    </location>
</feature>
<comment type="similarity">
    <text evidence="2">Belongs to the transposase IS30 family.</text>
</comment>
<evidence type="ECO:0000313" key="4">
    <source>
        <dbReference type="EMBL" id="GEL51456.1"/>
    </source>
</evidence>
<dbReference type="PROSITE" id="PS50994">
    <property type="entry name" value="INTEGRASE"/>
    <property type="match status" value="1"/>
</dbReference>
<dbReference type="GO" id="GO:0015074">
    <property type="term" value="P:DNA integration"/>
    <property type="evidence" value="ECO:0007669"/>
    <property type="project" value="InterPro"/>
</dbReference>
<name>A0A0C9LRS1_9PROT</name>
<dbReference type="PROSITE" id="PS01043">
    <property type="entry name" value="TRANSPOSASE_IS30"/>
    <property type="match status" value="1"/>
</dbReference>
<dbReference type="PANTHER" id="PTHR10948">
    <property type="entry name" value="TRANSPOSASE"/>
    <property type="match status" value="1"/>
</dbReference>
<dbReference type="GO" id="GO:0006313">
    <property type="term" value="P:DNA transposition"/>
    <property type="evidence" value="ECO:0007669"/>
    <property type="project" value="InterPro"/>
</dbReference>
<dbReference type="Gene3D" id="3.30.420.10">
    <property type="entry name" value="Ribonuclease H-like superfamily/Ribonuclease H"/>
    <property type="match status" value="1"/>
</dbReference>
<dbReference type="PANTHER" id="PTHR10948:SF23">
    <property type="entry name" value="TRANSPOSASE INSI FOR INSERTION SEQUENCE ELEMENT IS30A-RELATED"/>
    <property type="match status" value="1"/>
</dbReference>
<dbReference type="InterPro" id="IPR001598">
    <property type="entry name" value="Transposase_IS30_CS"/>
</dbReference>
<sequence>MAQHAQLQINTGLDINFCDPQSRWQRGGNENTNGLLRQYFPKGTDISQHDTDALDTVAHALNTRPRKTLGWKTPVEALDQLLKQHIIDGVAMTG</sequence>
<evidence type="ECO:0000313" key="7">
    <source>
        <dbReference type="Proteomes" id="UP000321800"/>
    </source>
</evidence>
<evidence type="ECO:0000313" key="5">
    <source>
        <dbReference type="EMBL" id="KXV55873.1"/>
    </source>
</evidence>
<organism evidence="5 6">
    <name type="scientific">Acetobacter tropicalis</name>
    <dbReference type="NCBI Taxonomy" id="104102"/>
    <lineage>
        <taxon>Bacteria</taxon>
        <taxon>Pseudomonadati</taxon>
        <taxon>Pseudomonadota</taxon>
        <taxon>Alphaproteobacteria</taxon>
        <taxon>Acetobacterales</taxon>
        <taxon>Acetobacteraceae</taxon>
        <taxon>Acetobacter</taxon>
    </lineage>
</organism>
<proteinExistence type="inferred from homology"/>
<dbReference type="InterPro" id="IPR001584">
    <property type="entry name" value="Integrase_cat-core"/>
</dbReference>
<evidence type="ECO:0000313" key="6">
    <source>
        <dbReference type="Proteomes" id="UP000075411"/>
    </source>
</evidence>
<dbReference type="AlphaFoldDB" id="A0A0C9LRS1"/>
<reference evidence="5 6" key="1">
    <citation type="submission" date="2015-06" db="EMBL/GenBank/DDBJ databases">
        <title>Improved classification and identification of acetic acid bacteria using matrix-assisted laser desorption/ionization time-of-flight mass spectrometry; Gluconobacter nephelii and Gluconobacter uchimurae are later heterotypic synonyms of Gluconobacter japonicus and Gluconobacter oxydans, respectively.</title>
        <authorList>
            <person name="Li L."/>
            <person name="Cleenwerck I."/>
            <person name="De Vuyst L."/>
            <person name="Vandamme P."/>
        </authorList>
    </citation>
    <scope>NUCLEOTIDE SEQUENCE [LARGE SCALE GENOMIC DNA]</scope>
    <source>
        <strain evidence="5 6">LMG 1663</strain>
    </source>
</reference>
<dbReference type="EMBL" id="LHZT01000130">
    <property type="protein sequence ID" value="KXV55873.1"/>
    <property type="molecule type" value="Genomic_DNA"/>
</dbReference>
<evidence type="ECO:0000259" key="3">
    <source>
        <dbReference type="PROSITE" id="PS50994"/>
    </source>
</evidence>
<dbReference type="Proteomes" id="UP000321800">
    <property type="component" value="Unassembled WGS sequence"/>
</dbReference>
<comment type="caution">
    <text evidence="5">The sequence shown here is derived from an EMBL/GenBank/DDBJ whole genome shotgun (WGS) entry which is preliminary data.</text>
</comment>
<reference evidence="4 7" key="2">
    <citation type="submission" date="2019-07" db="EMBL/GenBank/DDBJ databases">
        <title>Whole genome shotgun sequence of Acetobacter tropicalis NBRC 16470.</title>
        <authorList>
            <person name="Hosoyama A."/>
            <person name="Uohara A."/>
            <person name="Ohji S."/>
            <person name="Ichikawa N."/>
        </authorList>
    </citation>
    <scope>NUCLEOTIDE SEQUENCE [LARGE SCALE GENOMIC DNA]</scope>
    <source>
        <strain evidence="4 7">NBRC 16470</strain>
    </source>
</reference>